<dbReference type="EMBL" id="JBHUIK010000001">
    <property type="protein sequence ID" value="MFD2213281.1"/>
    <property type="molecule type" value="Genomic_DNA"/>
</dbReference>
<feature type="transmembrane region" description="Helical" evidence="1">
    <location>
        <begin position="98"/>
        <end position="118"/>
    </location>
</feature>
<keyword evidence="4" id="KW-1185">Reference proteome</keyword>
<dbReference type="InterPro" id="IPR011642">
    <property type="entry name" value="Gate_dom"/>
</dbReference>
<sequence>MLKKEVEQRNTYKTIDYLQFIIPSLLGILLFVIPISINGEISVTVALLANFIQTLLGETLPYIATFIIFFTAVVSLYTKVFQPKKMINQPFLNKLFNVSWIWQITRVLGMIFSVSALFRIGPSAVWSENTGGLLLYDLIPVLFSVFLFAGILLPLLLDFGLLELCGALFTKVMRPLFTLPGRSSIDCLASWLGDGTIGVLLTNKQYEDGYYTKREAAVIGTTFSVVSITFTIVIMSYLELEAYFGSFYLTIVLAGIACALISPRIPPLSRKSNTYIGEVDKEDELIPPGVSSFKWGVNRAVQEAKKVNYSNVIKGGVENVVDMWLGVLPIVMAIGTLALIIAEYTPLFSILGTPFIPLLEMMQIPEAAEASQTMVIGFADMFLPAIIGSGIESEMTRFVIGCLSITQLIYMSEVGGLLLGSKLPVSFLDLVIIFLQRTIISLPIIVLMAHIVF</sequence>
<evidence type="ECO:0000313" key="4">
    <source>
        <dbReference type="Proteomes" id="UP001597318"/>
    </source>
</evidence>
<feature type="domain" description="Nucleoside transporter/FeoB GTPase Gate" evidence="2">
    <location>
        <begin position="141"/>
        <end position="238"/>
    </location>
</feature>
<name>A0ABW5BWS2_9BACI</name>
<dbReference type="Proteomes" id="UP001597318">
    <property type="component" value="Unassembled WGS sequence"/>
</dbReference>
<feature type="transmembrane region" description="Helical" evidence="1">
    <location>
        <begin position="59"/>
        <end position="77"/>
    </location>
</feature>
<dbReference type="RefSeq" id="WP_379050937.1">
    <property type="nucleotide sequence ID" value="NZ_JBHUIK010000001.1"/>
</dbReference>
<feature type="transmembrane region" description="Helical" evidence="1">
    <location>
        <begin position="20"/>
        <end position="39"/>
    </location>
</feature>
<keyword evidence="1" id="KW-0472">Membrane</keyword>
<gene>
    <name evidence="3" type="ORF">ACFSKK_06080</name>
</gene>
<proteinExistence type="predicted"/>
<keyword evidence="1" id="KW-1133">Transmembrane helix</keyword>
<feature type="transmembrane region" description="Helical" evidence="1">
    <location>
        <begin position="398"/>
        <end position="419"/>
    </location>
</feature>
<keyword evidence="1" id="KW-0812">Transmembrane</keyword>
<protein>
    <submittedName>
        <fullName evidence="3">YjiH family protein</fullName>
    </submittedName>
</protein>
<feature type="transmembrane region" description="Helical" evidence="1">
    <location>
        <begin position="243"/>
        <end position="262"/>
    </location>
</feature>
<organism evidence="3 4">
    <name type="scientific">Metabacillus endolithicus</name>
    <dbReference type="NCBI Taxonomy" id="1535204"/>
    <lineage>
        <taxon>Bacteria</taxon>
        <taxon>Bacillati</taxon>
        <taxon>Bacillota</taxon>
        <taxon>Bacilli</taxon>
        <taxon>Bacillales</taxon>
        <taxon>Bacillaceae</taxon>
        <taxon>Metabacillus</taxon>
    </lineage>
</organism>
<accession>A0ABW5BWS2</accession>
<feature type="transmembrane region" description="Helical" evidence="1">
    <location>
        <begin position="431"/>
        <end position="452"/>
    </location>
</feature>
<evidence type="ECO:0000259" key="2">
    <source>
        <dbReference type="Pfam" id="PF07670"/>
    </source>
</evidence>
<feature type="transmembrane region" description="Helical" evidence="1">
    <location>
        <begin position="370"/>
        <end position="391"/>
    </location>
</feature>
<evidence type="ECO:0000313" key="3">
    <source>
        <dbReference type="EMBL" id="MFD2213281.1"/>
    </source>
</evidence>
<reference evidence="4" key="1">
    <citation type="journal article" date="2019" name="Int. J. Syst. Evol. Microbiol.">
        <title>The Global Catalogue of Microorganisms (GCM) 10K type strain sequencing project: providing services to taxonomists for standard genome sequencing and annotation.</title>
        <authorList>
            <consortium name="The Broad Institute Genomics Platform"/>
            <consortium name="The Broad Institute Genome Sequencing Center for Infectious Disease"/>
            <person name="Wu L."/>
            <person name="Ma J."/>
        </authorList>
    </citation>
    <scope>NUCLEOTIDE SEQUENCE [LARGE SCALE GENOMIC DNA]</scope>
    <source>
        <strain evidence="4">CGMCC 1.15474</strain>
    </source>
</reference>
<feature type="transmembrane region" description="Helical" evidence="1">
    <location>
        <begin position="216"/>
        <end position="237"/>
    </location>
</feature>
<feature type="transmembrane region" description="Helical" evidence="1">
    <location>
        <begin position="138"/>
        <end position="164"/>
    </location>
</feature>
<feature type="transmembrane region" description="Helical" evidence="1">
    <location>
        <begin position="324"/>
        <end position="350"/>
    </location>
</feature>
<dbReference type="Pfam" id="PF07670">
    <property type="entry name" value="Gate"/>
    <property type="match status" value="1"/>
</dbReference>
<comment type="caution">
    <text evidence="3">The sequence shown here is derived from an EMBL/GenBank/DDBJ whole genome shotgun (WGS) entry which is preliminary data.</text>
</comment>
<evidence type="ECO:0000256" key="1">
    <source>
        <dbReference type="SAM" id="Phobius"/>
    </source>
</evidence>